<evidence type="ECO:0000313" key="4">
    <source>
        <dbReference type="EMBL" id="OFE12213.1"/>
    </source>
</evidence>
<feature type="domain" description="Cytoskeleton protein RodZ-like C-terminal" evidence="3">
    <location>
        <begin position="229"/>
        <end position="299"/>
    </location>
</feature>
<accession>A0A1E8CIG8</accession>
<name>A0A1E8CIG8_9GAMM</name>
<evidence type="ECO:0000259" key="3">
    <source>
        <dbReference type="Pfam" id="PF13464"/>
    </source>
</evidence>
<dbReference type="InterPro" id="IPR050400">
    <property type="entry name" value="Bact_Cytoskel_RodZ"/>
</dbReference>
<dbReference type="Gene3D" id="1.10.260.40">
    <property type="entry name" value="lambda repressor-like DNA-binding domains"/>
    <property type="match status" value="1"/>
</dbReference>
<feature type="region of interest" description="Disordered" evidence="1">
    <location>
        <begin position="1"/>
        <end position="26"/>
    </location>
</feature>
<keyword evidence="2" id="KW-1133">Transmembrane helix</keyword>
<dbReference type="Proteomes" id="UP000175669">
    <property type="component" value="Unassembled WGS sequence"/>
</dbReference>
<sequence>MTDDNNSADADGVPEQSAASADVSAENVRTRPGSLLLAQRETLELSLQHVADELNLTMHYVKALESDSYDKLPGDVFVKGYIRSYARLLGLDPDQMLEIYRDFTTHKLARKEEAIKRHARRRMDKNRPWIIFSGIAFVVVAIVLWWLSSGNEADTAMADVERDRVTATGNIEGGSIDALPVFDTAPSGDNESALALDGDAGAAGIAAEAEVEIPEGQTALSWPGDDRVQLRFTQDSGVEIEHRGGDESHLEQYLAGEQLTVQGTAPFSIVLDNAPGVILSFNGRQTDFSSNIKADNSVRLNIGL</sequence>
<keyword evidence="2" id="KW-0812">Transmembrane</keyword>
<dbReference type="PANTHER" id="PTHR34475:SF1">
    <property type="entry name" value="CYTOSKELETON PROTEIN RODZ"/>
    <property type="match status" value="1"/>
</dbReference>
<reference evidence="5" key="1">
    <citation type="submission" date="2016-07" db="EMBL/GenBank/DDBJ databases">
        <authorList>
            <person name="Florea S."/>
            <person name="Webb J.S."/>
            <person name="Jaromczyk J."/>
            <person name="Schardl C.L."/>
        </authorList>
    </citation>
    <scope>NUCLEOTIDE SEQUENCE [LARGE SCALE GENOMIC DNA]</scope>
    <source>
        <strain evidence="5">KCTC 42131</strain>
    </source>
</reference>
<dbReference type="EMBL" id="MASR01000001">
    <property type="protein sequence ID" value="OFE12213.1"/>
    <property type="molecule type" value="Genomic_DNA"/>
</dbReference>
<keyword evidence="5" id="KW-1185">Reference proteome</keyword>
<comment type="caution">
    <text evidence="4">The sequence shown here is derived from an EMBL/GenBank/DDBJ whole genome shotgun (WGS) entry which is preliminary data.</text>
</comment>
<dbReference type="RefSeq" id="WP_070115837.1">
    <property type="nucleotide sequence ID" value="NZ_CAXATG010000002.1"/>
</dbReference>
<dbReference type="GO" id="GO:0003677">
    <property type="term" value="F:DNA binding"/>
    <property type="evidence" value="ECO:0007669"/>
    <property type="project" value="InterPro"/>
</dbReference>
<gene>
    <name evidence="4" type="ORF">PHACT_02925</name>
</gene>
<protein>
    <recommendedName>
        <fullName evidence="3">Cytoskeleton protein RodZ-like C-terminal domain-containing protein</fullName>
    </recommendedName>
</protein>
<dbReference type="OrthoDB" id="9790252at2"/>
<evidence type="ECO:0000313" key="5">
    <source>
        <dbReference type="Proteomes" id="UP000175669"/>
    </source>
</evidence>
<feature type="transmembrane region" description="Helical" evidence="2">
    <location>
        <begin position="129"/>
        <end position="147"/>
    </location>
</feature>
<dbReference type="InterPro" id="IPR010982">
    <property type="entry name" value="Lambda_DNA-bd_dom_sf"/>
</dbReference>
<proteinExistence type="predicted"/>
<evidence type="ECO:0000256" key="2">
    <source>
        <dbReference type="SAM" id="Phobius"/>
    </source>
</evidence>
<dbReference type="AlphaFoldDB" id="A0A1E8CIG8"/>
<evidence type="ECO:0000256" key="1">
    <source>
        <dbReference type="SAM" id="MobiDB-lite"/>
    </source>
</evidence>
<dbReference type="STRING" id="1524254.PHACT_02925"/>
<dbReference type="InterPro" id="IPR025194">
    <property type="entry name" value="RodZ-like_C"/>
</dbReference>
<organism evidence="4 5">
    <name type="scientific">Pseudohongiella acticola</name>
    <dbReference type="NCBI Taxonomy" id="1524254"/>
    <lineage>
        <taxon>Bacteria</taxon>
        <taxon>Pseudomonadati</taxon>
        <taxon>Pseudomonadota</taxon>
        <taxon>Gammaproteobacteria</taxon>
        <taxon>Pseudomonadales</taxon>
        <taxon>Pseudohongiellaceae</taxon>
        <taxon>Pseudohongiella</taxon>
    </lineage>
</organism>
<keyword evidence="2" id="KW-0472">Membrane</keyword>
<dbReference type="Pfam" id="PF13464">
    <property type="entry name" value="RodZ_C"/>
    <property type="match status" value="1"/>
</dbReference>
<dbReference type="Pfam" id="PF13413">
    <property type="entry name" value="HTH_25"/>
    <property type="match status" value="1"/>
</dbReference>
<dbReference type="PANTHER" id="PTHR34475">
    <property type="match status" value="1"/>
</dbReference>